<dbReference type="GO" id="GO:0006508">
    <property type="term" value="P:proteolysis"/>
    <property type="evidence" value="ECO:0007669"/>
    <property type="project" value="UniProtKB-KW"/>
</dbReference>
<dbReference type="Pfam" id="PF00082">
    <property type="entry name" value="Peptidase_S8"/>
    <property type="match status" value="1"/>
</dbReference>
<evidence type="ECO:0000259" key="11">
    <source>
        <dbReference type="Pfam" id="PF17766"/>
    </source>
</evidence>
<keyword evidence="13" id="KW-1185">Reference proteome</keyword>
<dbReference type="InterPro" id="IPR041469">
    <property type="entry name" value="Subtilisin-like_FN3"/>
</dbReference>
<dbReference type="GO" id="GO:0004252">
    <property type="term" value="F:serine-type endopeptidase activity"/>
    <property type="evidence" value="ECO:0007669"/>
    <property type="project" value="UniProtKB-UniRule"/>
</dbReference>
<dbReference type="PROSITE" id="PS51892">
    <property type="entry name" value="SUBTILASE"/>
    <property type="match status" value="1"/>
</dbReference>
<evidence type="ECO:0000256" key="7">
    <source>
        <dbReference type="PROSITE-ProRule" id="PRU01240"/>
    </source>
</evidence>
<evidence type="ECO:0000256" key="2">
    <source>
        <dbReference type="ARBA" id="ARBA00022670"/>
    </source>
</evidence>
<keyword evidence="8" id="KW-0812">Transmembrane</keyword>
<feature type="domain" description="Peptidase S8/S53" evidence="9">
    <location>
        <begin position="133"/>
        <end position="575"/>
    </location>
</feature>
<feature type="active site" description="Charge relay system" evidence="6 7">
    <location>
        <position position="524"/>
    </location>
</feature>
<dbReference type="InterPro" id="IPR000209">
    <property type="entry name" value="Peptidase_S8/S53_dom"/>
</dbReference>
<reference evidence="12 13" key="1">
    <citation type="submission" date="2024-06" db="EMBL/GenBank/DDBJ databases">
        <title>A chromosome level genome sequence of Diviner's sage (Salvia divinorum).</title>
        <authorList>
            <person name="Ford S.A."/>
            <person name="Ro D.-K."/>
            <person name="Ness R.W."/>
            <person name="Phillips M.A."/>
        </authorList>
    </citation>
    <scope>NUCLEOTIDE SEQUENCE [LARGE SCALE GENOMIC DNA]</scope>
    <source>
        <strain evidence="12">SAF-2024a</strain>
        <tissue evidence="12">Leaf</tissue>
    </source>
</reference>
<dbReference type="Proteomes" id="UP001567538">
    <property type="component" value="Unassembled WGS sequence"/>
</dbReference>
<dbReference type="Gene3D" id="3.40.50.200">
    <property type="entry name" value="Peptidase S8/S53 domain"/>
    <property type="match status" value="1"/>
</dbReference>
<feature type="domain" description="Subtilisin-like protease fibronectin type-III" evidence="11">
    <location>
        <begin position="633"/>
        <end position="730"/>
    </location>
</feature>
<sequence length="739" mass="80604">MATLLSFQFFYIFLIFSSIFIILSYAAEEERQVHIVYMGGIQQHDEYSVSSYHLDMLQRVMQSSFVSESLVRSYNRSFNAFAANLTKTEREKLASFEEVVSIFPSRTLQTQTTRSWDFMGFPEDVERMPAAESNIIVGVIDTGAWPESESFNDRGYSPPPKKWKGACRGGKNFSCNNKLVGARVYDGLQSDTARDEYGHGTHTASTAAGREVKNASFYGLGRGTARGGVPSARIAIYKACSPLCLETNILAAFDDAIADGVDIISISISFFDPVDIKYDTIAIGALHAEQKGILTVQAAGNNGPILGGISSVAPWVFSVGASTLDRVFFDRVELGNGRVVEGSAIDTLKRKRLKWPLVYGKDVSRNCTEVNSKKCVEGCLTKALVKNKIVVCHDLPDSTEALQAGAAGIIKKTPSIYPPFVVPFPESRVTHQAFASILSYINSTKHAGKIPKAYISPTKTRHDHFAPRVAGFSARGPNSIIPSILKPDVTAPGTTILAAFSPAATPSLLVDKRAVNYSIISGTSMACPHVSGAAAYVKSFRPDWSPAAVKSALMTTAWNLKKQKIKDAEFAYGAGHIDPVRATNPGLIYDTSIDDYINLLCSLGYNTTTVRQITRDNKSNCPKTGNVGSKYHDLNYPTMAAKVERNASFSVKISRRVTNVGHAKAVYRAKVIRGSGINVVVKPRILRFKALDERKSFVVSVQGNIGGKKKIGASLEWSDGIHRVRSPIVVYDDSAFQKH</sequence>
<dbReference type="InterPro" id="IPR023828">
    <property type="entry name" value="Peptidase_S8_Ser-AS"/>
</dbReference>
<name>A0ABD1HA87_SALDI</name>
<dbReference type="EMBL" id="JBEAFC010000007">
    <property type="protein sequence ID" value="KAL1551846.1"/>
    <property type="molecule type" value="Genomic_DNA"/>
</dbReference>
<evidence type="ECO:0000256" key="8">
    <source>
        <dbReference type="SAM" id="Phobius"/>
    </source>
</evidence>
<dbReference type="Gene3D" id="3.30.70.80">
    <property type="entry name" value="Peptidase S8 propeptide/proteinase inhibitor I9"/>
    <property type="match status" value="1"/>
</dbReference>
<evidence type="ECO:0000259" key="10">
    <source>
        <dbReference type="Pfam" id="PF05922"/>
    </source>
</evidence>
<proteinExistence type="inferred from homology"/>
<comment type="caution">
    <text evidence="12">The sequence shown here is derived from an EMBL/GenBank/DDBJ whole genome shotgun (WGS) entry which is preliminary data.</text>
</comment>
<feature type="transmembrane region" description="Helical" evidence="8">
    <location>
        <begin position="7"/>
        <end position="27"/>
    </location>
</feature>
<feature type="active site" description="Charge relay system" evidence="6 7">
    <location>
        <position position="141"/>
    </location>
</feature>
<keyword evidence="3" id="KW-0732">Signal</keyword>
<keyword evidence="5 7" id="KW-0720">Serine protease</keyword>
<dbReference type="PANTHER" id="PTHR10795">
    <property type="entry name" value="PROPROTEIN CONVERTASE SUBTILISIN/KEXIN"/>
    <property type="match status" value="1"/>
</dbReference>
<keyword evidence="8" id="KW-0472">Membrane</keyword>
<dbReference type="SUPFAM" id="SSF52743">
    <property type="entry name" value="Subtilisin-like"/>
    <property type="match status" value="1"/>
</dbReference>
<organism evidence="12 13">
    <name type="scientific">Salvia divinorum</name>
    <name type="common">Maria pastora</name>
    <name type="synonym">Diviner's sage</name>
    <dbReference type="NCBI Taxonomy" id="28513"/>
    <lineage>
        <taxon>Eukaryota</taxon>
        <taxon>Viridiplantae</taxon>
        <taxon>Streptophyta</taxon>
        <taxon>Embryophyta</taxon>
        <taxon>Tracheophyta</taxon>
        <taxon>Spermatophyta</taxon>
        <taxon>Magnoliopsida</taxon>
        <taxon>eudicotyledons</taxon>
        <taxon>Gunneridae</taxon>
        <taxon>Pentapetalae</taxon>
        <taxon>asterids</taxon>
        <taxon>lamiids</taxon>
        <taxon>Lamiales</taxon>
        <taxon>Lamiaceae</taxon>
        <taxon>Nepetoideae</taxon>
        <taxon>Mentheae</taxon>
        <taxon>Salviinae</taxon>
        <taxon>Salvia</taxon>
        <taxon>Salvia subgen. Calosphace</taxon>
    </lineage>
</organism>
<evidence type="ECO:0000256" key="1">
    <source>
        <dbReference type="ARBA" id="ARBA00011073"/>
    </source>
</evidence>
<dbReference type="Gene3D" id="3.50.30.30">
    <property type="match status" value="1"/>
</dbReference>
<dbReference type="AlphaFoldDB" id="A0ABD1HA87"/>
<evidence type="ECO:0000313" key="13">
    <source>
        <dbReference type="Proteomes" id="UP001567538"/>
    </source>
</evidence>
<protein>
    <submittedName>
        <fullName evidence="12">Subtilisin-like protease SBT4.3</fullName>
    </submittedName>
</protein>
<dbReference type="Pfam" id="PF05922">
    <property type="entry name" value="Inhibitor_I9"/>
    <property type="match status" value="1"/>
</dbReference>
<dbReference type="PRINTS" id="PR00723">
    <property type="entry name" value="SUBTILISIN"/>
</dbReference>
<keyword evidence="4 7" id="KW-0378">Hydrolase</keyword>
<dbReference type="Pfam" id="PF17766">
    <property type="entry name" value="fn3_6"/>
    <property type="match status" value="1"/>
</dbReference>
<evidence type="ECO:0000256" key="3">
    <source>
        <dbReference type="ARBA" id="ARBA00022729"/>
    </source>
</evidence>
<dbReference type="CDD" id="cd04852">
    <property type="entry name" value="Peptidases_S8_3"/>
    <property type="match status" value="1"/>
</dbReference>
<accession>A0ABD1HA87</accession>
<dbReference type="Gene3D" id="2.60.40.2310">
    <property type="match status" value="1"/>
</dbReference>
<dbReference type="FunFam" id="3.30.70.80:FF:000002">
    <property type="entry name" value="Subtilisin-like protease SBT5.3"/>
    <property type="match status" value="1"/>
</dbReference>
<gene>
    <name evidence="12" type="ORF">AAHA92_19639</name>
</gene>
<evidence type="ECO:0000256" key="6">
    <source>
        <dbReference type="PIRSR" id="PIRSR615500-1"/>
    </source>
</evidence>
<dbReference type="CDD" id="cd02120">
    <property type="entry name" value="PA_subtilisin_like"/>
    <property type="match status" value="1"/>
</dbReference>
<dbReference type="InterPro" id="IPR045051">
    <property type="entry name" value="SBT"/>
</dbReference>
<dbReference type="InterPro" id="IPR037045">
    <property type="entry name" value="S8pro/Inhibitor_I9_sf"/>
</dbReference>
<evidence type="ECO:0000256" key="5">
    <source>
        <dbReference type="ARBA" id="ARBA00022825"/>
    </source>
</evidence>
<feature type="active site" description="Charge relay system" evidence="6 7">
    <location>
        <position position="199"/>
    </location>
</feature>
<evidence type="ECO:0000256" key="4">
    <source>
        <dbReference type="ARBA" id="ARBA00022801"/>
    </source>
</evidence>
<dbReference type="InterPro" id="IPR036852">
    <property type="entry name" value="Peptidase_S8/S53_dom_sf"/>
</dbReference>
<feature type="domain" description="Inhibitor I9" evidence="10">
    <location>
        <begin position="33"/>
        <end position="110"/>
    </location>
</feature>
<dbReference type="InterPro" id="IPR034197">
    <property type="entry name" value="Peptidases_S8_3"/>
</dbReference>
<comment type="similarity">
    <text evidence="1 7">Belongs to the peptidase S8 family.</text>
</comment>
<evidence type="ECO:0000313" key="12">
    <source>
        <dbReference type="EMBL" id="KAL1551846.1"/>
    </source>
</evidence>
<dbReference type="InterPro" id="IPR010259">
    <property type="entry name" value="S8pro/Inhibitor_I9"/>
</dbReference>
<dbReference type="PROSITE" id="PS00138">
    <property type="entry name" value="SUBTILASE_SER"/>
    <property type="match status" value="1"/>
</dbReference>
<keyword evidence="2 7" id="KW-0645">Protease</keyword>
<dbReference type="InterPro" id="IPR015500">
    <property type="entry name" value="Peptidase_S8_subtilisin-rel"/>
</dbReference>
<keyword evidence="8" id="KW-1133">Transmembrane helix</keyword>
<evidence type="ECO:0000259" key="9">
    <source>
        <dbReference type="Pfam" id="PF00082"/>
    </source>
</evidence>